<name>A0AAV8X2V6_9CUCU</name>
<dbReference type="AlphaFoldDB" id="A0AAV8X2V6"/>
<comment type="caution">
    <text evidence="2">The sequence shown here is derived from an EMBL/GenBank/DDBJ whole genome shotgun (WGS) entry which is preliminary data.</text>
</comment>
<dbReference type="Proteomes" id="UP001162156">
    <property type="component" value="Unassembled WGS sequence"/>
</dbReference>
<dbReference type="Gene3D" id="3.30.500.40">
    <property type="match status" value="1"/>
</dbReference>
<organism evidence="2 3">
    <name type="scientific">Rhamnusium bicolor</name>
    <dbReference type="NCBI Taxonomy" id="1586634"/>
    <lineage>
        <taxon>Eukaryota</taxon>
        <taxon>Metazoa</taxon>
        <taxon>Ecdysozoa</taxon>
        <taxon>Arthropoda</taxon>
        <taxon>Hexapoda</taxon>
        <taxon>Insecta</taxon>
        <taxon>Pterygota</taxon>
        <taxon>Neoptera</taxon>
        <taxon>Endopterygota</taxon>
        <taxon>Coleoptera</taxon>
        <taxon>Polyphaga</taxon>
        <taxon>Cucujiformia</taxon>
        <taxon>Chrysomeloidea</taxon>
        <taxon>Cerambycidae</taxon>
        <taxon>Lepturinae</taxon>
        <taxon>Rhagiini</taxon>
        <taxon>Rhamnusium</taxon>
    </lineage>
</organism>
<evidence type="ECO:0000313" key="3">
    <source>
        <dbReference type="Proteomes" id="UP001162156"/>
    </source>
</evidence>
<dbReference type="EMBL" id="JANEYF010003955">
    <property type="protein sequence ID" value="KAJ8932866.1"/>
    <property type="molecule type" value="Genomic_DNA"/>
</dbReference>
<evidence type="ECO:0000313" key="2">
    <source>
        <dbReference type="EMBL" id="KAJ8932866.1"/>
    </source>
</evidence>
<sequence>MDGNGDDNPKNQDPIDISRVSESIAKATCDALVKYLDLLVANNCQKIGIRTTLHVENVSKSNK</sequence>
<accession>A0AAV8X2V6</accession>
<keyword evidence="3" id="KW-1185">Reference proteome</keyword>
<feature type="domain" description="Smad anchor for receptor activation-like C-terminal" evidence="1">
    <location>
        <begin position="5"/>
        <end position="58"/>
    </location>
</feature>
<dbReference type="Pfam" id="PF11979">
    <property type="entry name" value="SARA_C"/>
    <property type="match status" value="1"/>
</dbReference>
<reference evidence="2" key="1">
    <citation type="journal article" date="2023" name="Insect Mol. Biol.">
        <title>Genome sequencing provides insights into the evolution of gene families encoding plant cell wall-degrading enzymes in longhorned beetles.</title>
        <authorList>
            <person name="Shin N.R."/>
            <person name="Okamura Y."/>
            <person name="Kirsch R."/>
            <person name="Pauchet Y."/>
        </authorList>
    </citation>
    <scope>NUCLEOTIDE SEQUENCE</scope>
    <source>
        <strain evidence="2">RBIC_L_NR</strain>
    </source>
</reference>
<evidence type="ECO:0000259" key="1">
    <source>
        <dbReference type="Pfam" id="PF11979"/>
    </source>
</evidence>
<protein>
    <recommendedName>
        <fullName evidence="1">Smad anchor for receptor activation-like C-terminal domain-containing protein</fullName>
    </recommendedName>
</protein>
<proteinExistence type="predicted"/>
<gene>
    <name evidence="2" type="ORF">NQ314_014380</name>
</gene>
<dbReference type="InterPro" id="IPR022557">
    <property type="entry name" value="SARA-like_C"/>
</dbReference>